<comment type="caution">
    <text evidence="2">The sequence shown here is derived from an EMBL/GenBank/DDBJ whole genome shotgun (WGS) entry which is preliminary data.</text>
</comment>
<reference evidence="2 3" key="1">
    <citation type="journal article" date="2021" name="ISME Commun">
        <title>Automated analysis of genomic sequences facilitates high-throughput and comprehensive description of bacteria.</title>
        <authorList>
            <person name="Hitch T.C.A."/>
        </authorList>
    </citation>
    <scope>NUCLEOTIDE SEQUENCE [LARGE SCALE GENOMIC DNA]</scope>
    <source>
        <strain evidence="2 3">H2_18</strain>
    </source>
</reference>
<dbReference type="Proteomes" id="UP001652394">
    <property type="component" value="Unassembled WGS sequence"/>
</dbReference>
<dbReference type="SUPFAM" id="SSF51338">
    <property type="entry name" value="Composite domain of metallo-dependent hydrolases"/>
    <property type="match status" value="1"/>
</dbReference>
<dbReference type="Pfam" id="PF01979">
    <property type="entry name" value="Amidohydro_1"/>
    <property type="match status" value="1"/>
</dbReference>
<proteinExistence type="predicted"/>
<evidence type="ECO:0000259" key="1">
    <source>
        <dbReference type="Pfam" id="PF01979"/>
    </source>
</evidence>
<dbReference type="InterPro" id="IPR006680">
    <property type="entry name" value="Amidohydro-rel"/>
</dbReference>
<evidence type="ECO:0000313" key="2">
    <source>
        <dbReference type="EMBL" id="MCU6747100.1"/>
    </source>
</evidence>
<sequence>MEQYIVKAKNIIAGRKLQVLQNAAVEVKDGKIEEIYESETQIPEELKDKVTDLGDVTLMPGMIDCHNHLALDTRLENHLIKMNDCECEQTIRALKTMKDDLEAGVTTSRCMGDRYYIDVTCKKAQQDGRIAGPKLVVSGIGMRASHGHGYVGMPFDGPEQFRKQARENIAHGVDFLKVFTTKVINATPFIYHFMSPEELKAVVQEAKSVGITTACHCSGGQGLEDCLEAGIDCLEHVYYITPEQVERVKKADKWVVYTPSYALNDTLLFKFSPQGREGSLKEKEIICRCLEGAISGGLKFGIGTDGIHTGLPQEAEYIASLGASNEQVLAGITVNAAKLCGVDDKTGAIEKGLAADFVVLAGNPLKDISALKQVRSVYQDGKKIR</sequence>
<dbReference type="InterPro" id="IPR011059">
    <property type="entry name" value="Metal-dep_hydrolase_composite"/>
</dbReference>
<dbReference type="PANTHER" id="PTHR43135">
    <property type="entry name" value="ALPHA-D-RIBOSE 1-METHYLPHOSPHONATE 5-TRIPHOSPHATE DIPHOSPHATASE"/>
    <property type="match status" value="1"/>
</dbReference>
<dbReference type="PANTHER" id="PTHR43135:SF3">
    <property type="entry name" value="ALPHA-D-RIBOSE 1-METHYLPHOSPHONATE 5-TRIPHOSPHATE DIPHOSPHATASE"/>
    <property type="match status" value="1"/>
</dbReference>
<organism evidence="2 3">
    <name type="scientific">Faecalicatena acetigenes</name>
    <dbReference type="NCBI Taxonomy" id="2981790"/>
    <lineage>
        <taxon>Bacteria</taxon>
        <taxon>Bacillati</taxon>
        <taxon>Bacillota</taxon>
        <taxon>Clostridia</taxon>
        <taxon>Lachnospirales</taxon>
        <taxon>Lachnospiraceae</taxon>
        <taxon>Faecalicatena</taxon>
    </lineage>
</organism>
<dbReference type="Gene3D" id="3.20.20.140">
    <property type="entry name" value="Metal-dependent hydrolases"/>
    <property type="match status" value="1"/>
</dbReference>
<dbReference type="InterPro" id="IPR051781">
    <property type="entry name" value="Metallo-dep_Hydrolase"/>
</dbReference>
<dbReference type="SUPFAM" id="SSF51556">
    <property type="entry name" value="Metallo-dependent hydrolases"/>
    <property type="match status" value="1"/>
</dbReference>
<gene>
    <name evidence="2" type="ORF">OCV51_05460</name>
</gene>
<accession>A0ABT2TA11</accession>
<name>A0ABT2TA11_9FIRM</name>
<protein>
    <submittedName>
        <fullName evidence="2">Amidohydrolase family protein</fullName>
    </submittedName>
</protein>
<dbReference type="EMBL" id="JAOQJX010000006">
    <property type="protein sequence ID" value="MCU6747100.1"/>
    <property type="molecule type" value="Genomic_DNA"/>
</dbReference>
<evidence type="ECO:0000313" key="3">
    <source>
        <dbReference type="Proteomes" id="UP001652394"/>
    </source>
</evidence>
<dbReference type="Gene3D" id="2.30.40.10">
    <property type="entry name" value="Urease, subunit C, domain 1"/>
    <property type="match status" value="1"/>
</dbReference>
<dbReference type="RefSeq" id="WP_059066469.1">
    <property type="nucleotide sequence ID" value="NZ_JAOQJX010000006.1"/>
</dbReference>
<feature type="domain" description="Amidohydrolase-related" evidence="1">
    <location>
        <begin position="57"/>
        <end position="382"/>
    </location>
</feature>
<dbReference type="InterPro" id="IPR032466">
    <property type="entry name" value="Metal_Hydrolase"/>
</dbReference>
<keyword evidence="3" id="KW-1185">Reference proteome</keyword>